<proteinExistence type="predicted"/>
<dbReference type="EMBL" id="VDCI01000002">
    <property type="protein sequence ID" value="TNJ37207.1"/>
    <property type="molecule type" value="Genomic_DNA"/>
</dbReference>
<dbReference type="Pfam" id="PF07721">
    <property type="entry name" value="TPR_4"/>
    <property type="match status" value="2"/>
</dbReference>
<evidence type="ECO:0000256" key="2">
    <source>
        <dbReference type="ARBA" id="ARBA00022803"/>
    </source>
</evidence>
<dbReference type="InterPro" id="IPR019734">
    <property type="entry name" value="TPR_rpt"/>
</dbReference>
<comment type="caution">
    <text evidence="4">The sequence shown here is derived from an EMBL/GenBank/DDBJ whole genome shotgun (WGS) entry which is preliminary data.</text>
</comment>
<dbReference type="GO" id="GO:0042802">
    <property type="term" value="F:identical protein binding"/>
    <property type="evidence" value="ECO:0007669"/>
    <property type="project" value="InterPro"/>
</dbReference>
<evidence type="ECO:0000256" key="1">
    <source>
        <dbReference type="ARBA" id="ARBA00022737"/>
    </source>
</evidence>
<keyword evidence="2 3" id="KW-0802">TPR repeat</keyword>
<organism evidence="4 5">
    <name type="scientific">Prosthecochloris vibrioformis</name>
    <name type="common">Chlorobium vibrioforme</name>
    <dbReference type="NCBI Taxonomy" id="1098"/>
    <lineage>
        <taxon>Bacteria</taxon>
        <taxon>Pseudomonadati</taxon>
        <taxon>Chlorobiota</taxon>
        <taxon>Chlorobiia</taxon>
        <taxon>Chlorobiales</taxon>
        <taxon>Chlorobiaceae</taxon>
        <taxon>Prosthecochloris</taxon>
    </lineage>
</organism>
<dbReference type="PANTHER" id="PTHR44943">
    <property type="entry name" value="CELLULOSE SYNTHASE OPERON PROTEIN C"/>
    <property type="match status" value="1"/>
</dbReference>
<reference evidence="4 5" key="1">
    <citation type="submission" date="2019-05" db="EMBL/GenBank/DDBJ databases">
        <title>Draft Whole-Genome sequence of the green sulfur bacterium Prosthecochloris vibrioformis DSM 260.</title>
        <authorList>
            <person name="Meyer T.E."/>
            <person name="Kyndt J.A."/>
        </authorList>
    </citation>
    <scope>NUCLEOTIDE SEQUENCE [LARGE SCALE GENOMIC DNA]</scope>
    <source>
        <strain evidence="4 5">DSM 260</strain>
    </source>
</reference>
<dbReference type="Pfam" id="PF14559">
    <property type="entry name" value="TPR_19"/>
    <property type="match status" value="2"/>
</dbReference>
<keyword evidence="1" id="KW-0677">Repeat</keyword>
<evidence type="ECO:0000313" key="4">
    <source>
        <dbReference type="EMBL" id="TNJ37207.1"/>
    </source>
</evidence>
<keyword evidence="5" id="KW-1185">Reference proteome</keyword>
<name>A0A5C4S244_PROVB</name>
<dbReference type="AlphaFoldDB" id="A0A5C4S244"/>
<dbReference type="Proteomes" id="UP000309544">
    <property type="component" value="Unassembled WGS sequence"/>
</dbReference>
<feature type="repeat" description="TPR" evidence="3">
    <location>
        <begin position="443"/>
        <end position="476"/>
    </location>
</feature>
<feature type="repeat" description="TPR" evidence="3">
    <location>
        <begin position="158"/>
        <end position="191"/>
    </location>
</feature>
<feature type="repeat" description="TPR" evidence="3">
    <location>
        <begin position="124"/>
        <end position="157"/>
    </location>
</feature>
<dbReference type="Gene3D" id="1.25.40.10">
    <property type="entry name" value="Tetratricopeptide repeat domain"/>
    <property type="match status" value="3"/>
</dbReference>
<evidence type="ECO:0000256" key="3">
    <source>
        <dbReference type="PROSITE-ProRule" id="PRU00339"/>
    </source>
</evidence>
<dbReference type="SMART" id="SM00028">
    <property type="entry name" value="TPR"/>
    <property type="match status" value="9"/>
</dbReference>
<dbReference type="Pfam" id="PF13432">
    <property type="entry name" value="TPR_16"/>
    <property type="match status" value="1"/>
</dbReference>
<feature type="repeat" description="TPR" evidence="3">
    <location>
        <begin position="90"/>
        <end position="123"/>
    </location>
</feature>
<dbReference type="InterPro" id="IPR011717">
    <property type="entry name" value="TPR-4"/>
</dbReference>
<dbReference type="SUPFAM" id="SSF48452">
    <property type="entry name" value="TPR-like"/>
    <property type="match status" value="2"/>
</dbReference>
<dbReference type="InterPro" id="IPR051685">
    <property type="entry name" value="Ycf3/AcsC/BcsC/TPR_MFPF"/>
</dbReference>
<accession>A0A5C4S244</accession>
<sequence length="558" mass="63036">MPVICTMSPARYRRGLRAFVMASSCFLLVLMSLQGCVSSASMTDGRASEVRADDKVKSRFARGLFLAAAGRYDEALALYRTLEADAAPFAALYFAKARLFVETGQLEPAIAAAEQAVSMEPKHVYYVRLLGSLYHDAGRYEDALGMFLSQKEITPDDPKALSMLADAYLALDRPQDALRVFERLRVLDPFNEHTLAHILWIELKLNHYKEAIEVLQTMMEQGSGNDKLMLTLGELYLQTGEVERALVIFHDIVADDASFLPGWIALFEALIETGEVDELEQELTVFFGHPETELDAALDLVRLFMLRSDIDSAYLGPVRFMAGRMLADYPDNRDVRFTRGLIHARDGEYRKAREFFLPLVASDPAYVKAWEEIASSYVAEGEFHHALYTFRQAREALRRPSYRLLVLEGYALYRSELMEAAFEVLGDAQLREGDAQQPAWLRMQAAITMALVSEKTGREEQSLDAYSRVLDIDPHNTLALNNLAYMLAERNERLPEALAYARKAVQTEPGNPVFLDTLGWVYFKLGNYEQALLYLERAVATGFSDPEIIEHLEAVREK</sequence>
<dbReference type="PANTHER" id="PTHR44943:SF8">
    <property type="entry name" value="TPR REPEAT-CONTAINING PROTEIN MJ0263"/>
    <property type="match status" value="1"/>
</dbReference>
<gene>
    <name evidence="4" type="ORF">FGF68_03000</name>
</gene>
<evidence type="ECO:0000313" key="5">
    <source>
        <dbReference type="Proteomes" id="UP000309544"/>
    </source>
</evidence>
<protein>
    <submittedName>
        <fullName evidence="4">Tetratricopeptide repeat protein</fullName>
    </submittedName>
</protein>
<feature type="repeat" description="TPR" evidence="3">
    <location>
        <begin position="512"/>
        <end position="545"/>
    </location>
</feature>
<dbReference type="InterPro" id="IPR011990">
    <property type="entry name" value="TPR-like_helical_dom_sf"/>
</dbReference>
<dbReference type="PROSITE" id="PS50005">
    <property type="entry name" value="TPR"/>
    <property type="match status" value="5"/>
</dbReference>